<proteinExistence type="predicted"/>
<keyword evidence="2" id="KW-1185">Reference proteome</keyword>
<organism evidence="1 2">
    <name type="scientific">Diceros bicornis minor</name>
    <name type="common">South-central black rhinoceros</name>
    <dbReference type="NCBI Taxonomy" id="77932"/>
    <lineage>
        <taxon>Eukaryota</taxon>
        <taxon>Metazoa</taxon>
        <taxon>Chordata</taxon>
        <taxon>Craniata</taxon>
        <taxon>Vertebrata</taxon>
        <taxon>Euteleostomi</taxon>
        <taxon>Mammalia</taxon>
        <taxon>Eutheria</taxon>
        <taxon>Laurasiatheria</taxon>
        <taxon>Perissodactyla</taxon>
        <taxon>Rhinocerotidae</taxon>
        <taxon>Diceros</taxon>
    </lineage>
</organism>
<gene>
    <name evidence="1" type="ORF">HPG69_005824</name>
</gene>
<dbReference type="Proteomes" id="UP000551758">
    <property type="component" value="Unassembled WGS sequence"/>
</dbReference>
<name>A0A7J7ETI9_DICBM</name>
<comment type="caution">
    <text evidence="1">The sequence shown here is derived from an EMBL/GenBank/DDBJ whole genome shotgun (WGS) entry which is preliminary data.</text>
</comment>
<protein>
    <submittedName>
        <fullName evidence="1">Uncharacterized protein</fullName>
    </submittedName>
</protein>
<accession>A0A7J7ETI9</accession>
<reference evidence="1 2" key="1">
    <citation type="journal article" date="2020" name="Mol. Biol. Evol.">
        <title>Interspecific Gene Flow and the Evolution of Specialization in Black and White Rhinoceros.</title>
        <authorList>
            <person name="Moodley Y."/>
            <person name="Westbury M.V."/>
            <person name="Russo I.M."/>
            <person name="Gopalakrishnan S."/>
            <person name="Rakotoarivelo A."/>
            <person name="Olsen R.A."/>
            <person name="Prost S."/>
            <person name="Tunstall T."/>
            <person name="Ryder O.A."/>
            <person name="Dalen L."/>
            <person name="Bruford M.W."/>
        </authorList>
    </citation>
    <scope>NUCLEOTIDE SEQUENCE [LARGE SCALE GENOMIC DNA]</scope>
    <source>
        <strain evidence="1">SBR-YM</strain>
        <tissue evidence="1">Skin</tissue>
    </source>
</reference>
<evidence type="ECO:0000313" key="1">
    <source>
        <dbReference type="EMBL" id="KAF5918786.1"/>
    </source>
</evidence>
<dbReference type="AlphaFoldDB" id="A0A7J7ETI9"/>
<sequence length="126" mass="14541">MHEQGGPINHCFNLQDQEENMANAMVIWTSEILPNWEVMHSRRKVGDLRRRDCPLVFTYSSPEERNGGKASVKQVLSVHISLYDTEDVSVDDPVASLELHWTYPMHFYLSTTFSRTAHIVMLYTVS</sequence>
<dbReference type="EMBL" id="JACDTQ010002427">
    <property type="protein sequence ID" value="KAF5918786.1"/>
    <property type="molecule type" value="Genomic_DNA"/>
</dbReference>
<evidence type="ECO:0000313" key="2">
    <source>
        <dbReference type="Proteomes" id="UP000551758"/>
    </source>
</evidence>